<dbReference type="KEGG" id="tps:THAPSDRAFT_1194"/>
<dbReference type="EMBL" id="CM000638">
    <property type="protein sequence ID" value="EED96320.1"/>
    <property type="molecule type" value="Genomic_DNA"/>
</dbReference>
<protein>
    <submittedName>
        <fullName evidence="1">Uncharacterized protein</fullName>
    </submittedName>
</protein>
<dbReference type="Proteomes" id="UP000001449">
    <property type="component" value="Chromosome 1"/>
</dbReference>
<reference evidence="1 2" key="1">
    <citation type="journal article" date="2004" name="Science">
        <title>The genome of the diatom Thalassiosira pseudonana: ecology, evolution, and metabolism.</title>
        <authorList>
            <person name="Armbrust E.V."/>
            <person name="Berges J.A."/>
            <person name="Bowler C."/>
            <person name="Green B.R."/>
            <person name="Martinez D."/>
            <person name="Putnam N.H."/>
            <person name="Zhou S."/>
            <person name="Allen A.E."/>
            <person name="Apt K.E."/>
            <person name="Bechner M."/>
            <person name="Brzezinski M.A."/>
            <person name="Chaal B.K."/>
            <person name="Chiovitti A."/>
            <person name="Davis A.K."/>
            <person name="Demarest M.S."/>
            <person name="Detter J.C."/>
            <person name="Glavina T."/>
            <person name="Goodstein D."/>
            <person name="Hadi M.Z."/>
            <person name="Hellsten U."/>
            <person name="Hildebrand M."/>
            <person name="Jenkins B.D."/>
            <person name="Jurka J."/>
            <person name="Kapitonov V.V."/>
            <person name="Kroger N."/>
            <person name="Lau W.W."/>
            <person name="Lane T.W."/>
            <person name="Larimer F.W."/>
            <person name="Lippmeier J.C."/>
            <person name="Lucas S."/>
            <person name="Medina M."/>
            <person name="Montsant A."/>
            <person name="Obornik M."/>
            <person name="Parker M.S."/>
            <person name="Palenik B."/>
            <person name="Pazour G.J."/>
            <person name="Richardson P.M."/>
            <person name="Rynearson T.A."/>
            <person name="Saito M.A."/>
            <person name="Schwartz D.C."/>
            <person name="Thamatrakoln K."/>
            <person name="Valentin K."/>
            <person name="Vardi A."/>
            <person name="Wilkerson F.P."/>
            <person name="Rokhsar D.S."/>
        </authorList>
    </citation>
    <scope>NUCLEOTIDE SEQUENCE [LARGE SCALE GENOMIC DNA]</scope>
    <source>
        <strain evidence="1 2">CCMP1335</strain>
    </source>
</reference>
<reference evidence="1 2" key="2">
    <citation type="journal article" date="2008" name="Nature">
        <title>The Phaeodactylum genome reveals the evolutionary history of diatom genomes.</title>
        <authorList>
            <person name="Bowler C."/>
            <person name="Allen A.E."/>
            <person name="Badger J.H."/>
            <person name="Grimwood J."/>
            <person name="Jabbari K."/>
            <person name="Kuo A."/>
            <person name="Maheswari U."/>
            <person name="Martens C."/>
            <person name="Maumus F."/>
            <person name="Otillar R.P."/>
            <person name="Rayko E."/>
            <person name="Salamov A."/>
            <person name="Vandepoele K."/>
            <person name="Beszteri B."/>
            <person name="Gruber A."/>
            <person name="Heijde M."/>
            <person name="Katinka M."/>
            <person name="Mock T."/>
            <person name="Valentin K."/>
            <person name="Verret F."/>
            <person name="Berges J.A."/>
            <person name="Brownlee C."/>
            <person name="Cadoret J.P."/>
            <person name="Chiovitti A."/>
            <person name="Choi C.J."/>
            <person name="Coesel S."/>
            <person name="De Martino A."/>
            <person name="Detter J.C."/>
            <person name="Durkin C."/>
            <person name="Falciatore A."/>
            <person name="Fournet J."/>
            <person name="Haruta M."/>
            <person name="Huysman M.J."/>
            <person name="Jenkins B.D."/>
            <person name="Jiroutova K."/>
            <person name="Jorgensen R.E."/>
            <person name="Joubert Y."/>
            <person name="Kaplan A."/>
            <person name="Kroger N."/>
            <person name="Kroth P.G."/>
            <person name="La Roche J."/>
            <person name="Lindquist E."/>
            <person name="Lommer M."/>
            <person name="Martin-Jezequel V."/>
            <person name="Lopez P.J."/>
            <person name="Lucas S."/>
            <person name="Mangogna M."/>
            <person name="McGinnis K."/>
            <person name="Medlin L.K."/>
            <person name="Montsant A."/>
            <person name="Oudot-Le Secq M.P."/>
            <person name="Napoli C."/>
            <person name="Obornik M."/>
            <person name="Parker M.S."/>
            <person name="Petit J.L."/>
            <person name="Porcel B.M."/>
            <person name="Poulsen N."/>
            <person name="Robison M."/>
            <person name="Rychlewski L."/>
            <person name="Rynearson T.A."/>
            <person name="Schmutz J."/>
            <person name="Shapiro H."/>
            <person name="Siaut M."/>
            <person name="Stanley M."/>
            <person name="Sussman M.R."/>
            <person name="Taylor A.R."/>
            <person name="Vardi A."/>
            <person name="von Dassow P."/>
            <person name="Vyverman W."/>
            <person name="Willis A."/>
            <person name="Wyrwicz L.S."/>
            <person name="Rokhsar D.S."/>
            <person name="Weissenbach J."/>
            <person name="Armbrust E.V."/>
            <person name="Green B.R."/>
            <person name="Van de Peer Y."/>
            <person name="Grigoriev I.V."/>
        </authorList>
    </citation>
    <scope>NUCLEOTIDE SEQUENCE [LARGE SCALE GENOMIC DNA]</scope>
    <source>
        <strain evidence="1 2">CCMP1335</strain>
    </source>
</reference>
<dbReference type="OMA" id="MNRETEC"/>
<accession>B8BQ83</accession>
<gene>
    <name evidence="1" type="ORF">THAPSDRAFT_1194</name>
</gene>
<evidence type="ECO:0000313" key="1">
    <source>
        <dbReference type="EMBL" id="EED96320.1"/>
    </source>
</evidence>
<proteinExistence type="predicted"/>
<dbReference type="PaxDb" id="35128-Thaps1194"/>
<dbReference type="HOGENOM" id="CLU_556115_0_0_1"/>
<keyword evidence="2" id="KW-1185">Reference proteome</keyword>
<dbReference type="InParanoid" id="B8BQ83"/>
<dbReference type="eggNOG" id="ENOG502QYJ1">
    <property type="taxonomic scope" value="Eukaryota"/>
</dbReference>
<evidence type="ECO:0000313" key="2">
    <source>
        <dbReference type="Proteomes" id="UP000001449"/>
    </source>
</evidence>
<dbReference type="GeneID" id="7445627"/>
<dbReference type="AlphaFoldDB" id="B8BQ83"/>
<organism evidence="1 2">
    <name type="scientific">Thalassiosira pseudonana</name>
    <name type="common">Marine diatom</name>
    <name type="synonym">Cyclotella nana</name>
    <dbReference type="NCBI Taxonomy" id="35128"/>
    <lineage>
        <taxon>Eukaryota</taxon>
        <taxon>Sar</taxon>
        <taxon>Stramenopiles</taxon>
        <taxon>Ochrophyta</taxon>
        <taxon>Bacillariophyta</taxon>
        <taxon>Coscinodiscophyceae</taxon>
        <taxon>Thalassiosirophycidae</taxon>
        <taxon>Thalassiosirales</taxon>
        <taxon>Thalassiosiraceae</taxon>
        <taxon>Thalassiosira</taxon>
    </lineage>
</organism>
<sequence length="491" mass="55076">MPRRQKKMNRETECPVLVAEKGDVGNAAAPDGFVEVPSCGNEIHQPHPTEISPPPSSYLRKFGQHCQSFYNSSLILSSFESSLDSVNEEKKVEDGAVTANNNLSNKNVDRGRVVVETFDRISAIRATVSNDITPSKSLEQQQKYRAIAESSIAKLRQEHVLCTEQHHDLLQECGLLNIDTFITYCSSHEHSEQSDAATSTTCDKPSTQLFQEYTQMRDAMRRRSHKLAMMQRQSSLFELLSQSQSEQDGQNDIAAIEDVQETITHPLTSIQNVQSTIDNLQKFVRKYQSNIGSHSFLAGLHRMIETQLNPKDGNVRNTDSSYIVRWMFRGSALTEACHSQDEQDTLAYASDATKVLFSILVWIREIDVEGAGASFSTRASSVGFEDQYSVDWENVLHQHSTDDDNTEALLSFEINKFISNANLRRILAVLPNPKMLDARPTGSVEVFYVSSCEEQTVGNSTIGEVQTRKNADGHLDEIWPWFASLQLCTVL</sequence>
<dbReference type="RefSeq" id="XP_002286679.1">
    <property type="nucleotide sequence ID" value="XM_002286643.1"/>
</dbReference>
<name>B8BQ83_THAPS</name>